<protein>
    <submittedName>
        <fullName evidence="1">Uncharacterized protein</fullName>
    </submittedName>
</protein>
<comment type="caution">
    <text evidence="1">The sequence shown here is derived from an EMBL/GenBank/DDBJ whole genome shotgun (WGS) entry which is preliminary data.</text>
</comment>
<organism evidence="1">
    <name type="scientific">marine sediment metagenome</name>
    <dbReference type="NCBI Taxonomy" id="412755"/>
    <lineage>
        <taxon>unclassified sequences</taxon>
        <taxon>metagenomes</taxon>
        <taxon>ecological metagenomes</taxon>
    </lineage>
</organism>
<reference evidence="1" key="1">
    <citation type="journal article" date="2014" name="Front. Microbiol.">
        <title>High frequency of phylogenetically diverse reductive dehalogenase-homologous genes in deep subseafloor sedimentary metagenomes.</title>
        <authorList>
            <person name="Kawai M."/>
            <person name="Futagami T."/>
            <person name="Toyoda A."/>
            <person name="Takaki Y."/>
            <person name="Nishi S."/>
            <person name="Hori S."/>
            <person name="Arai W."/>
            <person name="Tsubouchi T."/>
            <person name="Morono Y."/>
            <person name="Uchiyama I."/>
            <person name="Ito T."/>
            <person name="Fujiyama A."/>
            <person name="Inagaki F."/>
            <person name="Takami H."/>
        </authorList>
    </citation>
    <scope>NUCLEOTIDE SEQUENCE</scope>
    <source>
        <strain evidence="1">Expedition CK06-06</strain>
    </source>
</reference>
<name>X1MJ43_9ZZZZ</name>
<gene>
    <name evidence="1" type="ORF">S06H3_25132</name>
</gene>
<dbReference type="EMBL" id="BARV01014352">
    <property type="protein sequence ID" value="GAI31298.1"/>
    <property type="molecule type" value="Genomic_DNA"/>
</dbReference>
<dbReference type="AlphaFoldDB" id="X1MJ43"/>
<sequence>ERSFLKPNIHYDVIGKSGVLNLSQSIKKDIDLWSSYKNKWSIKLPSNIPLQLYINTATYSG</sequence>
<accession>X1MJ43</accession>
<feature type="non-terminal residue" evidence="1">
    <location>
        <position position="1"/>
    </location>
</feature>
<feature type="non-terminal residue" evidence="1">
    <location>
        <position position="61"/>
    </location>
</feature>
<evidence type="ECO:0000313" key="1">
    <source>
        <dbReference type="EMBL" id="GAI31298.1"/>
    </source>
</evidence>
<proteinExistence type="predicted"/>